<reference evidence="1 2" key="1">
    <citation type="submission" date="2016-04" db="EMBL/GenBank/DDBJ databases">
        <title>The genome of Intoshia linei affirms orthonectids as highly simplified spiralians.</title>
        <authorList>
            <person name="Mikhailov K.V."/>
            <person name="Slusarev G.S."/>
            <person name="Nikitin M.A."/>
            <person name="Logacheva M.D."/>
            <person name="Penin A."/>
            <person name="Aleoshin V."/>
            <person name="Panchin Y.V."/>
        </authorList>
    </citation>
    <scope>NUCLEOTIDE SEQUENCE [LARGE SCALE GENOMIC DNA]</scope>
    <source>
        <strain evidence="1">Intl2013</strain>
        <tissue evidence="1">Whole animal</tissue>
    </source>
</reference>
<accession>A0A177ATP1</accession>
<comment type="caution">
    <text evidence="1">The sequence shown here is derived from an EMBL/GenBank/DDBJ whole genome shotgun (WGS) entry which is preliminary data.</text>
</comment>
<evidence type="ECO:0000313" key="1">
    <source>
        <dbReference type="EMBL" id="OAF65369.1"/>
    </source>
</evidence>
<dbReference type="InterPro" id="IPR029033">
    <property type="entry name" value="His_PPase_superfam"/>
</dbReference>
<proteinExistence type="predicted"/>
<sequence>MDGNITIDYKYYEKFDDKTIIESINDAVNELLIAKFKNEIITKYIGRYIMNDVVSHFSRKIFIKNNMKLIVLSSPRKYILLLMSLLKIYKRVPNYSSALIIELHKDSYIKSSTEDEYYVKFFYRDTNLKNSTITEYFIDGKIKIIENYEFNNNCHIPRCNAERDEFENEQLPPGPLVVLNKIKCLSPLILDLVIPSADGCTSWSGLVASEDGGEIVKHMCGVLGDKCIQEF</sequence>
<keyword evidence="2" id="KW-1185">Reference proteome</keyword>
<name>A0A177ATP1_9BILA</name>
<dbReference type="Proteomes" id="UP000078046">
    <property type="component" value="Unassembled WGS sequence"/>
</dbReference>
<evidence type="ECO:0000313" key="2">
    <source>
        <dbReference type="Proteomes" id="UP000078046"/>
    </source>
</evidence>
<gene>
    <name evidence="1" type="ORF">A3Q56_06920</name>
</gene>
<dbReference type="Gene3D" id="3.40.50.1240">
    <property type="entry name" value="Phosphoglycerate mutase-like"/>
    <property type="match status" value="1"/>
</dbReference>
<dbReference type="SUPFAM" id="SSF53254">
    <property type="entry name" value="Phosphoglycerate mutase-like"/>
    <property type="match status" value="1"/>
</dbReference>
<dbReference type="EMBL" id="LWCA01001325">
    <property type="protein sequence ID" value="OAF65369.1"/>
    <property type="molecule type" value="Genomic_DNA"/>
</dbReference>
<dbReference type="OrthoDB" id="10257284at2759"/>
<dbReference type="AlphaFoldDB" id="A0A177ATP1"/>
<organism evidence="1 2">
    <name type="scientific">Intoshia linei</name>
    <dbReference type="NCBI Taxonomy" id="1819745"/>
    <lineage>
        <taxon>Eukaryota</taxon>
        <taxon>Metazoa</taxon>
        <taxon>Spiralia</taxon>
        <taxon>Lophotrochozoa</taxon>
        <taxon>Mesozoa</taxon>
        <taxon>Orthonectida</taxon>
        <taxon>Rhopaluridae</taxon>
        <taxon>Intoshia</taxon>
    </lineage>
</organism>
<protein>
    <submittedName>
        <fullName evidence="1">Uncharacterized protein</fullName>
    </submittedName>
</protein>